<name>A0A484Z6J9_9ENTR</name>
<evidence type="ECO:0000313" key="2">
    <source>
        <dbReference type="Proteomes" id="UP000351155"/>
    </source>
</evidence>
<dbReference type="AlphaFoldDB" id="A0A484Z6J9"/>
<reference evidence="1 2" key="1">
    <citation type="submission" date="2019-03" db="EMBL/GenBank/DDBJ databases">
        <authorList>
            <consortium name="Pathogen Informatics"/>
        </authorList>
    </citation>
    <scope>NUCLEOTIDE SEQUENCE [LARGE SCALE GENOMIC DNA]</scope>
    <source>
        <strain evidence="1 2">NCTC12126</strain>
    </source>
</reference>
<evidence type="ECO:0000313" key="1">
    <source>
        <dbReference type="EMBL" id="VFS44007.1"/>
    </source>
</evidence>
<accession>A0A484Z6J9</accession>
<gene>
    <name evidence="1" type="ORF">NCTC12126_05277</name>
</gene>
<protein>
    <submittedName>
        <fullName evidence="1">Uncharacterized protein</fullName>
    </submittedName>
</protein>
<dbReference type="Proteomes" id="UP000351155">
    <property type="component" value="Unassembled WGS sequence"/>
</dbReference>
<proteinExistence type="predicted"/>
<dbReference type="EMBL" id="CAADIW010000069">
    <property type="protein sequence ID" value="VFS44007.1"/>
    <property type="molecule type" value="Genomic_DNA"/>
</dbReference>
<sequence length="63" mass="6914">MTSEPTHIMQTDMSIEVFRPFLSAIRPNNHPPIGRIKNPAAKTPAVCRSCVVVLPDGKKICAK</sequence>
<organism evidence="1 2">
    <name type="scientific">Enterobacter cancerogenus</name>
    <dbReference type="NCBI Taxonomy" id="69218"/>
    <lineage>
        <taxon>Bacteria</taxon>
        <taxon>Pseudomonadati</taxon>
        <taxon>Pseudomonadota</taxon>
        <taxon>Gammaproteobacteria</taxon>
        <taxon>Enterobacterales</taxon>
        <taxon>Enterobacteriaceae</taxon>
        <taxon>Enterobacter</taxon>
        <taxon>Enterobacter cloacae complex</taxon>
    </lineage>
</organism>